<accession>A0ABU8FSV7</accession>
<dbReference type="GO" id="GO:0016757">
    <property type="term" value="F:glycosyltransferase activity"/>
    <property type="evidence" value="ECO:0007669"/>
    <property type="project" value="UniProtKB-KW"/>
</dbReference>
<dbReference type="PANTHER" id="PTHR12526:SF630">
    <property type="entry name" value="GLYCOSYLTRANSFERASE"/>
    <property type="match status" value="1"/>
</dbReference>
<keyword evidence="2" id="KW-0808">Transferase</keyword>
<dbReference type="EMBL" id="JBAWSV010000005">
    <property type="protein sequence ID" value="MEI4830855.1"/>
    <property type="molecule type" value="Genomic_DNA"/>
</dbReference>
<keyword evidence="4" id="KW-1185">Reference proteome</keyword>
<evidence type="ECO:0000313" key="2">
    <source>
        <dbReference type="EMBL" id="MEI4828896.1"/>
    </source>
</evidence>
<dbReference type="Proteomes" id="UP001367922">
    <property type="component" value="Unassembled WGS sequence"/>
</dbReference>
<gene>
    <name evidence="2" type="ORF">WAX78_05450</name>
    <name evidence="3" type="ORF">WAX78_15495</name>
</gene>
<evidence type="ECO:0000259" key="1">
    <source>
        <dbReference type="Pfam" id="PF00534"/>
    </source>
</evidence>
<organism evidence="2 4">
    <name type="scientific">Bacillus yunxiaonensis</name>
    <dbReference type="NCBI Taxonomy" id="3127665"/>
    <lineage>
        <taxon>Bacteria</taxon>
        <taxon>Bacillati</taxon>
        <taxon>Bacillota</taxon>
        <taxon>Bacilli</taxon>
        <taxon>Bacillales</taxon>
        <taxon>Bacillaceae</taxon>
        <taxon>Bacillus</taxon>
    </lineage>
</organism>
<name>A0ABU8FSV7_9BACI</name>
<dbReference type="InterPro" id="IPR001296">
    <property type="entry name" value="Glyco_trans_1"/>
</dbReference>
<reference evidence="2 4" key="1">
    <citation type="submission" date="2024-01" db="EMBL/GenBank/DDBJ databases">
        <title>Seven novel Bacillus-like species.</title>
        <authorList>
            <person name="Liu G."/>
        </authorList>
    </citation>
    <scope>NUCLEOTIDE SEQUENCE [LARGE SCALE GENOMIC DNA]</scope>
    <source>
        <strain evidence="2 4">FJAT-53711</strain>
    </source>
</reference>
<keyword evidence="2" id="KW-0328">Glycosyltransferase</keyword>
<dbReference type="PANTHER" id="PTHR12526">
    <property type="entry name" value="GLYCOSYLTRANSFERASE"/>
    <property type="match status" value="1"/>
</dbReference>
<dbReference type="CDD" id="cd03811">
    <property type="entry name" value="GT4_GT28_WabH-like"/>
    <property type="match status" value="1"/>
</dbReference>
<dbReference type="EC" id="2.4.-.-" evidence="2"/>
<dbReference type="SUPFAM" id="SSF53756">
    <property type="entry name" value="UDP-Glycosyltransferase/glycogen phosphorylase"/>
    <property type="match status" value="1"/>
</dbReference>
<dbReference type="Gene3D" id="3.40.50.2000">
    <property type="entry name" value="Glycogen Phosphorylase B"/>
    <property type="match status" value="2"/>
</dbReference>
<protein>
    <submittedName>
        <fullName evidence="2">Glycosyltransferase</fullName>
        <ecNumber evidence="2">2.4.-.-</ecNumber>
    </submittedName>
</protein>
<evidence type="ECO:0000313" key="4">
    <source>
        <dbReference type="Proteomes" id="UP001367922"/>
    </source>
</evidence>
<proteinExistence type="predicted"/>
<evidence type="ECO:0000313" key="3">
    <source>
        <dbReference type="EMBL" id="MEI4830855.1"/>
    </source>
</evidence>
<feature type="domain" description="Glycosyl transferase family 1" evidence="1">
    <location>
        <begin position="226"/>
        <end position="374"/>
    </location>
</feature>
<comment type="caution">
    <text evidence="2">The sequence shown here is derived from an EMBL/GenBank/DDBJ whole genome shotgun (WGS) entry which is preliminary data.</text>
</comment>
<sequence length="394" mass="45710">MGFSAKRKRVVFVTRRMVMGGIEKALISMLESMQKDEYDITVLVMGRGGELIDEIPNHVKVKCLYGNEKSIIEKIWNYTKRGNFINAFRIGWYTVLAKKAKTVYEQEMYQSKMLPIAETEYDLAIAYHTPASFPVVYVMNNIKAKVKAAWIHSDISQYERELQSYKNFYRRYDRIFCVSKFAMNKFVEVYPDLKGKASVFYNILDQKRLNLMSVKDEGFNDKFDGIRILTVGRLTSQKGQDIIPSILMKLKSKNYNIKWYCIGDGESRSKLESMIKKYDLEEYLVLLGTKNNPYPYIKQCDIYVQPSRHEGYCITLAEARAFNKPIVTTDFVGAREQIENGQDGLITKFDENEIYSAMENLISNKALCDKFRSNLNRKSVNTTAEINKIYDCLS</sequence>
<dbReference type="Pfam" id="PF00534">
    <property type="entry name" value="Glycos_transf_1"/>
    <property type="match status" value="1"/>
</dbReference>
<dbReference type="EMBL" id="JBAWSV010000001">
    <property type="protein sequence ID" value="MEI4828896.1"/>
    <property type="molecule type" value="Genomic_DNA"/>
</dbReference>